<protein>
    <submittedName>
        <fullName evidence="1">Uncharacterized protein</fullName>
    </submittedName>
</protein>
<dbReference type="Proteomes" id="UP000615446">
    <property type="component" value="Unassembled WGS sequence"/>
</dbReference>
<evidence type="ECO:0000313" key="1">
    <source>
        <dbReference type="EMBL" id="GES73838.1"/>
    </source>
</evidence>
<accession>A0A8H3KQ69</accession>
<dbReference type="AlphaFoldDB" id="A0A8H3KQ69"/>
<gene>
    <name evidence="1" type="ORF">RCL2_000135000</name>
</gene>
<dbReference type="Gene3D" id="1.10.10.60">
    <property type="entry name" value="Homeodomain-like"/>
    <property type="match status" value="1"/>
</dbReference>
<organism evidence="1 2">
    <name type="scientific">Rhizophagus clarus</name>
    <dbReference type="NCBI Taxonomy" id="94130"/>
    <lineage>
        <taxon>Eukaryota</taxon>
        <taxon>Fungi</taxon>
        <taxon>Fungi incertae sedis</taxon>
        <taxon>Mucoromycota</taxon>
        <taxon>Glomeromycotina</taxon>
        <taxon>Glomeromycetes</taxon>
        <taxon>Glomerales</taxon>
        <taxon>Glomeraceae</taxon>
        <taxon>Rhizophagus</taxon>
    </lineage>
</organism>
<dbReference type="EMBL" id="BLAL01000011">
    <property type="protein sequence ID" value="GES73838.1"/>
    <property type="molecule type" value="Genomic_DNA"/>
</dbReference>
<reference evidence="1" key="1">
    <citation type="submission" date="2019-10" db="EMBL/GenBank/DDBJ databases">
        <title>Conservation and host-specific expression of non-tandemly repeated heterogenous ribosome RNA gene in arbuscular mycorrhizal fungi.</title>
        <authorList>
            <person name="Maeda T."/>
            <person name="Kobayashi Y."/>
            <person name="Nakagawa T."/>
            <person name="Ezawa T."/>
            <person name="Yamaguchi K."/>
            <person name="Bino T."/>
            <person name="Nishimoto Y."/>
            <person name="Shigenobu S."/>
            <person name="Kawaguchi M."/>
        </authorList>
    </citation>
    <scope>NUCLEOTIDE SEQUENCE</scope>
    <source>
        <strain evidence="1">HR1</strain>
    </source>
</reference>
<evidence type="ECO:0000313" key="2">
    <source>
        <dbReference type="Proteomes" id="UP000615446"/>
    </source>
</evidence>
<sequence>MMSFNFDSVKPFDLDGCIDSIHSARDGTLNDIEEIQLLEFYDTYLVKFGTASSRKSVTPEIVSKCLKQHKEPKLELFIEISRLTERLRYSEADYLKKDACKWGPDAVEELELLLNEFKKFVKQLINKHDKIKVPLWECISYRLFKKGYDYSPIQVATRYKNFKTKDTGSNKVDTPSDSFDETGRRNEYEFINKYSQNQDILSYGNLNQECPNQNWEYIFINQNPWIESNNENLNEEGPNQDWEQDHSYENLNQEWSNQYTFIYENPNQWNGSNNENPNQEYPM</sequence>
<proteinExistence type="predicted"/>
<comment type="caution">
    <text evidence="1">The sequence shown here is derived from an EMBL/GenBank/DDBJ whole genome shotgun (WGS) entry which is preliminary data.</text>
</comment>
<name>A0A8H3KQ69_9GLOM</name>